<dbReference type="Pfam" id="PF00126">
    <property type="entry name" value="HTH_1"/>
    <property type="match status" value="1"/>
</dbReference>
<evidence type="ECO:0000313" key="6">
    <source>
        <dbReference type="EMBL" id="EFH09824.1"/>
    </source>
</evidence>
<dbReference type="Proteomes" id="UP000005324">
    <property type="component" value="Unassembled WGS sequence"/>
</dbReference>
<dbReference type="InterPro" id="IPR005119">
    <property type="entry name" value="LysR_subst-bd"/>
</dbReference>
<name>D5RS86_9PROT</name>
<comment type="caution">
    <text evidence="6">The sequence shown here is derived from an EMBL/GenBank/DDBJ whole genome shotgun (WGS) entry which is preliminary data.</text>
</comment>
<evidence type="ECO:0000256" key="2">
    <source>
        <dbReference type="ARBA" id="ARBA00023015"/>
    </source>
</evidence>
<protein>
    <submittedName>
        <fullName evidence="6">Transcriptional regulator, LysR family</fullName>
    </submittedName>
</protein>
<dbReference type="Pfam" id="PF03466">
    <property type="entry name" value="LysR_substrate"/>
    <property type="match status" value="1"/>
</dbReference>
<dbReference type="HOGENOM" id="CLU_039613_39_0_5"/>
<evidence type="ECO:0000256" key="3">
    <source>
        <dbReference type="ARBA" id="ARBA00023125"/>
    </source>
</evidence>
<dbReference type="AlphaFoldDB" id="D5RS86"/>
<dbReference type="SUPFAM" id="SSF53850">
    <property type="entry name" value="Periplasmic binding protein-like II"/>
    <property type="match status" value="1"/>
</dbReference>
<dbReference type="SUPFAM" id="SSF46785">
    <property type="entry name" value="Winged helix' DNA-binding domain"/>
    <property type="match status" value="1"/>
</dbReference>
<dbReference type="GO" id="GO:0003677">
    <property type="term" value="F:DNA binding"/>
    <property type="evidence" value="ECO:0007669"/>
    <property type="project" value="UniProtKB-KW"/>
</dbReference>
<dbReference type="PANTHER" id="PTHR30118">
    <property type="entry name" value="HTH-TYPE TRANSCRIPTIONAL REGULATOR LEUO-RELATED"/>
    <property type="match status" value="1"/>
</dbReference>
<feature type="domain" description="HTH lysR-type" evidence="5">
    <location>
        <begin position="9"/>
        <end position="66"/>
    </location>
</feature>
<dbReference type="InterPro" id="IPR050389">
    <property type="entry name" value="LysR-type_TF"/>
</dbReference>
<keyword evidence="3" id="KW-0238">DNA-binding</keyword>
<dbReference type="PROSITE" id="PS50931">
    <property type="entry name" value="HTH_LYSR"/>
    <property type="match status" value="1"/>
</dbReference>
<evidence type="ECO:0000256" key="1">
    <source>
        <dbReference type="ARBA" id="ARBA00009437"/>
    </source>
</evidence>
<reference evidence="6 7" key="1">
    <citation type="submission" date="2010-04" db="EMBL/GenBank/DDBJ databases">
        <authorList>
            <person name="Qin X."/>
            <person name="Bachman B."/>
            <person name="Battles P."/>
            <person name="Bell A."/>
            <person name="Bess C."/>
            <person name="Bickham C."/>
            <person name="Chaboub L."/>
            <person name="Chen D."/>
            <person name="Coyle M."/>
            <person name="Deiros D.R."/>
            <person name="Dinh H."/>
            <person name="Forbes L."/>
            <person name="Fowler G."/>
            <person name="Francisco L."/>
            <person name="Fu Q."/>
            <person name="Gubbala S."/>
            <person name="Hale W."/>
            <person name="Han Y."/>
            <person name="Hemphill L."/>
            <person name="Highlander S.K."/>
            <person name="Hirani K."/>
            <person name="Hogues M."/>
            <person name="Jackson L."/>
            <person name="Jakkamsetti A."/>
            <person name="Javaid M."/>
            <person name="Jiang H."/>
            <person name="Korchina V."/>
            <person name="Kovar C."/>
            <person name="Lara F."/>
            <person name="Lee S."/>
            <person name="Mata R."/>
            <person name="Mathew T."/>
            <person name="Moen C."/>
            <person name="Morales K."/>
            <person name="Munidasa M."/>
            <person name="Nazareth L."/>
            <person name="Ngo R."/>
            <person name="Nguyen L."/>
            <person name="Okwuonu G."/>
            <person name="Ongeri F."/>
            <person name="Patil S."/>
            <person name="Petrosino J."/>
            <person name="Pham C."/>
            <person name="Pham P."/>
            <person name="Pu L.-L."/>
            <person name="Puazo M."/>
            <person name="Raj R."/>
            <person name="Reid J."/>
            <person name="Rouhana J."/>
            <person name="Saada N."/>
            <person name="Shang Y."/>
            <person name="Simmons D."/>
            <person name="Thornton R."/>
            <person name="Warren J."/>
            <person name="Weissenberger G."/>
            <person name="Zhang J."/>
            <person name="Zhang L."/>
            <person name="Zhou C."/>
            <person name="Zhu D."/>
            <person name="Muzny D."/>
            <person name="Worley K."/>
            <person name="Gibbs R."/>
        </authorList>
    </citation>
    <scope>NUCLEOTIDE SEQUENCE [LARGE SCALE GENOMIC DNA]</scope>
    <source>
        <strain evidence="6 7">ATCC 49957</strain>
    </source>
</reference>
<organism evidence="6 7">
    <name type="scientific">Pseudoroseomonas cervicalis ATCC 49957</name>
    <dbReference type="NCBI Taxonomy" id="525371"/>
    <lineage>
        <taxon>Bacteria</taxon>
        <taxon>Pseudomonadati</taxon>
        <taxon>Pseudomonadota</taxon>
        <taxon>Alphaproteobacteria</taxon>
        <taxon>Acetobacterales</taxon>
        <taxon>Roseomonadaceae</taxon>
        <taxon>Roseomonas</taxon>
    </lineage>
</organism>
<dbReference type="EMBL" id="ADVL01000732">
    <property type="protein sequence ID" value="EFH09824.1"/>
    <property type="molecule type" value="Genomic_DNA"/>
</dbReference>
<dbReference type="RefSeq" id="WP_007002978.1">
    <property type="nucleotide sequence ID" value="NZ_GG770777.1"/>
</dbReference>
<evidence type="ECO:0000256" key="4">
    <source>
        <dbReference type="ARBA" id="ARBA00023163"/>
    </source>
</evidence>
<keyword evidence="4" id="KW-0804">Transcription</keyword>
<dbReference type="PANTHER" id="PTHR30118:SF15">
    <property type="entry name" value="TRANSCRIPTIONAL REGULATORY PROTEIN"/>
    <property type="match status" value="1"/>
</dbReference>
<keyword evidence="2" id="KW-0805">Transcription regulation</keyword>
<comment type="similarity">
    <text evidence="1">Belongs to the LysR transcriptional regulatory family.</text>
</comment>
<dbReference type="InterPro" id="IPR036390">
    <property type="entry name" value="WH_DNA-bd_sf"/>
</dbReference>
<gene>
    <name evidence="6" type="primary">mexT</name>
    <name evidence="6" type="ORF">HMPREF0731_3948</name>
</gene>
<evidence type="ECO:0000313" key="7">
    <source>
        <dbReference type="Proteomes" id="UP000005324"/>
    </source>
</evidence>
<evidence type="ECO:0000259" key="5">
    <source>
        <dbReference type="PROSITE" id="PS50931"/>
    </source>
</evidence>
<dbReference type="Gene3D" id="1.10.10.10">
    <property type="entry name" value="Winged helix-like DNA-binding domain superfamily/Winged helix DNA-binding domain"/>
    <property type="match status" value="1"/>
</dbReference>
<dbReference type="InterPro" id="IPR000847">
    <property type="entry name" value="LysR_HTH_N"/>
</dbReference>
<keyword evidence="7" id="KW-1185">Reference proteome</keyword>
<accession>D5RS86</accession>
<proteinExistence type="inferred from homology"/>
<dbReference type="GO" id="GO:0003700">
    <property type="term" value="F:DNA-binding transcription factor activity"/>
    <property type="evidence" value="ECO:0007669"/>
    <property type="project" value="InterPro"/>
</dbReference>
<dbReference type="PRINTS" id="PR00039">
    <property type="entry name" value="HTHLYSR"/>
</dbReference>
<sequence>MNQTITHLPDLNLLRLFVALAEERHVTRAGERLFLSQPAASGGLKRLRAQFGDPLLVRQAGELRLTPRAEALYAAIAPRLRQLDAEIAAATPFDPAQDARSFVLGATDAVAFALLPPLLARLRRQAPLCGVSVRTGDHRTLPAMLAQGEIGTALGFLGQDLPANARMRVLGHSDWMLLRDPATPPVTSLEEYCARPHALISPRGDLGGLVDALLRQQGLSRRVVVGVSSFALLSAVLPGTDLVATVPDFVAERLSLRGLAAQATPISPAALPHAMAWTEGQDRDPAERWFRGLLGEIFTEVFGRAQR</sequence>
<dbReference type="InterPro" id="IPR036388">
    <property type="entry name" value="WH-like_DNA-bd_sf"/>
</dbReference>
<dbReference type="Gene3D" id="3.40.190.10">
    <property type="entry name" value="Periplasmic binding protein-like II"/>
    <property type="match status" value="2"/>
</dbReference>